<dbReference type="Pfam" id="PF19300">
    <property type="entry name" value="BPD_transp_1_N"/>
    <property type="match status" value="1"/>
</dbReference>
<comment type="caution">
    <text evidence="9">The sequence shown here is derived from an EMBL/GenBank/DDBJ whole genome shotgun (WGS) entry which is preliminary data.</text>
</comment>
<evidence type="ECO:0000313" key="10">
    <source>
        <dbReference type="Proteomes" id="UP000236394"/>
    </source>
</evidence>
<feature type="transmembrane region" description="Helical" evidence="7">
    <location>
        <begin position="12"/>
        <end position="30"/>
    </location>
</feature>
<dbReference type="CDD" id="cd06261">
    <property type="entry name" value="TM_PBP2"/>
    <property type="match status" value="1"/>
</dbReference>
<dbReference type="InterPro" id="IPR000515">
    <property type="entry name" value="MetI-like"/>
</dbReference>
<feature type="transmembrane region" description="Helical" evidence="7">
    <location>
        <begin position="235"/>
        <end position="257"/>
    </location>
</feature>
<dbReference type="PROSITE" id="PS50928">
    <property type="entry name" value="ABC_TM1"/>
    <property type="match status" value="1"/>
</dbReference>
<dbReference type="GO" id="GO:0071916">
    <property type="term" value="F:dipeptide transmembrane transporter activity"/>
    <property type="evidence" value="ECO:0007669"/>
    <property type="project" value="TreeGrafter"/>
</dbReference>
<feature type="transmembrane region" description="Helical" evidence="7">
    <location>
        <begin position="101"/>
        <end position="123"/>
    </location>
</feature>
<dbReference type="GO" id="GO:0005886">
    <property type="term" value="C:plasma membrane"/>
    <property type="evidence" value="ECO:0007669"/>
    <property type="project" value="UniProtKB-SubCell"/>
</dbReference>
<keyword evidence="3" id="KW-1003">Cell membrane</keyword>
<dbReference type="SUPFAM" id="SSF161098">
    <property type="entry name" value="MetI-like"/>
    <property type="match status" value="1"/>
</dbReference>
<dbReference type="AlphaFoldDB" id="A0A2J8B4U3"/>
<evidence type="ECO:0000256" key="7">
    <source>
        <dbReference type="RuleBase" id="RU363032"/>
    </source>
</evidence>
<evidence type="ECO:0000256" key="3">
    <source>
        <dbReference type="ARBA" id="ARBA00022475"/>
    </source>
</evidence>
<feature type="domain" description="ABC transmembrane type-1" evidence="8">
    <location>
        <begin position="95"/>
        <end position="300"/>
    </location>
</feature>
<reference evidence="10" key="1">
    <citation type="submission" date="2017-04" db="EMBL/GenBank/DDBJ databases">
        <authorList>
            <person name="Bumgarner R.E."/>
            <person name="Fredricks D.N."/>
            <person name="Srinivasan S."/>
        </authorList>
    </citation>
    <scope>NUCLEOTIDE SEQUENCE [LARGE SCALE GENOMIC DNA]</scope>
    <source>
        <strain evidence="10">KA00405</strain>
    </source>
</reference>
<dbReference type="PANTHER" id="PTHR43163:SF6">
    <property type="entry name" value="DIPEPTIDE TRANSPORT SYSTEM PERMEASE PROTEIN DPPB-RELATED"/>
    <property type="match status" value="1"/>
</dbReference>
<organism evidence="9 10">
    <name type="scientific">Mageeibacillus indolicus</name>
    <dbReference type="NCBI Taxonomy" id="884684"/>
    <lineage>
        <taxon>Bacteria</taxon>
        <taxon>Bacillati</taxon>
        <taxon>Bacillota</taxon>
        <taxon>Clostridia</taxon>
        <taxon>Eubacteriales</taxon>
        <taxon>Oscillospiraceae</taxon>
        <taxon>Mageeibacillus</taxon>
    </lineage>
</organism>
<gene>
    <name evidence="9" type="ORF">B7R76_02585</name>
</gene>
<keyword evidence="2 7" id="KW-0813">Transport</keyword>
<name>A0A2J8B4U3_9FIRM</name>
<accession>A0A2J8B4U3</accession>
<evidence type="ECO:0000256" key="4">
    <source>
        <dbReference type="ARBA" id="ARBA00022692"/>
    </source>
</evidence>
<feature type="transmembrane region" description="Helical" evidence="7">
    <location>
        <begin position="181"/>
        <end position="200"/>
    </location>
</feature>
<keyword evidence="5 7" id="KW-1133">Transmembrane helix</keyword>
<evidence type="ECO:0000256" key="2">
    <source>
        <dbReference type="ARBA" id="ARBA00022448"/>
    </source>
</evidence>
<dbReference type="InterPro" id="IPR035906">
    <property type="entry name" value="MetI-like_sf"/>
</dbReference>
<dbReference type="InterPro" id="IPR045621">
    <property type="entry name" value="BPD_transp_1_N"/>
</dbReference>
<evidence type="ECO:0000256" key="6">
    <source>
        <dbReference type="ARBA" id="ARBA00023136"/>
    </source>
</evidence>
<dbReference type="Pfam" id="PF00528">
    <property type="entry name" value="BPD_transp_1"/>
    <property type="match status" value="1"/>
</dbReference>
<dbReference type="Gene3D" id="1.10.3720.10">
    <property type="entry name" value="MetI-like"/>
    <property type="match status" value="1"/>
</dbReference>
<comment type="similarity">
    <text evidence="7">Belongs to the binding-protein-dependent transport system permease family.</text>
</comment>
<sequence length="320" mass="35546">MMNFLIKRLANFILSVFLVALLTFAVFQIIPGDPATAILGIDADPAQIEKIHRDIDWGKPGVERFAKWMGQVLQGDLGESYRFKQPVTKIINEAWKTTAGLAALAILLSLIWGLPLGVLLAYYRKRKFSVPFFALSQIGIAVPSFCMGIFLIIIFCVKLKIFPALGYPGNDVSWLEKLPYLILPSLALSFSMGAILVRYLTGGLVKEGDKPYVLTARSKGLSLFKILLRHKFRNALIPLVTILGMVIADLLGGSIIIENVFALPGIGSMIAIAVNSRDLPLIQGLVLYLAILVVSLNFLVDVFYLVIDPRLRRRMRWKSE</sequence>
<dbReference type="PANTHER" id="PTHR43163">
    <property type="entry name" value="DIPEPTIDE TRANSPORT SYSTEM PERMEASE PROTEIN DPPB-RELATED"/>
    <property type="match status" value="1"/>
</dbReference>
<dbReference type="EMBL" id="NBZD01000001">
    <property type="protein sequence ID" value="PNH19783.1"/>
    <property type="molecule type" value="Genomic_DNA"/>
</dbReference>
<dbReference type="Proteomes" id="UP000236394">
    <property type="component" value="Unassembled WGS sequence"/>
</dbReference>
<keyword evidence="4 7" id="KW-0812">Transmembrane</keyword>
<feature type="transmembrane region" description="Helical" evidence="7">
    <location>
        <begin position="135"/>
        <end position="161"/>
    </location>
</feature>
<keyword evidence="6 7" id="KW-0472">Membrane</keyword>
<evidence type="ECO:0000256" key="1">
    <source>
        <dbReference type="ARBA" id="ARBA00004651"/>
    </source>
</evidence>
<proteinExistence type="inferred from homology"/>
<protein>
    <recommendedName>
        <fullName evidence="8">ABC transmembrane type-1 domain-containing protein</fullName>
    </recommendedName>
</protein>
<evidence type="ECO:0000313" key="9">
    <source>
        <dbReference type="EMBL" id="PNH19783.1"/>
    </source>
</evidence>
<evidence type="ECO:0000256" key="5">
    <source>
        <dbReference type="ARBA" id="ARBA00022989"/>
    </source>
</evidence>
<feature type="transmembrane region" description="Helical" evidence="7">
    <location>
        <begin position="285"/>
        <end position="307"/>
    </location>
</feature>
<comment type="subcellular location">
    <subcellularLocation>
        <location evidence="1 7">Cell membrane</location>
        <topology evidence="1 7">Multi-pass membrane protein</topology>
    </subcellularLocation>
</comment>
<evidence type="ECO:0000259" key="8">
    <source>
        <dbReference type="PROSITE" id="PS50928"/>
    </source>
</evidence>